<protein>
    <submittedName>
        <fullName evidence="1">Uncharacterized protein</fullName>
    </submittedName>
</protein>
<accession>A0ABD2Z690</accession>
<dbReference type="Proteomes" id="UP001630127">
    <property type="component" value="Unassembled WGS sequence"/>
</dbReference>
<organism evidence="1 2">
    <name type="scientific">Cinchona calisaya</name>
    <dbReference type="NCBI Taxonomy" id="153742"/>
    <lineage>
        <taxon>Eukaryota</taxon>
        <taxon>Viridiplantae</taxon>
        <taxon>Streptophyta</taxon>
        <taxon>Embryophyta</taxon>
        <taxon>Tracheophyta</taxon>
        <taxon>Spermatophyta</taxon>
        <taxon>Magnoliopsida</taxon>
        <taxon>eudicotyledons</taxon>
        <taxon>Gunneridae</taxon>
        <taxon>Pentapetalae</taxon>
        <taxon>asterids</taxon>
        <taxon>lamiids</taxon>
        <taxon>Gentianales</taxon>
        <taxon>Rubiaceae</taxon>
        <taxon>Cinchonoideae</taxon>
        <taxon>Cinchoneae</taxon>
        <taxon>Cinchona</taxon>
    </lineage>
</organism>
<proteinExistence type="predicted"/>
<name>A0ABD2Z690_9GENT</name>
<reference evidence="1 2" key="1">
    <citation type="submission" date="2024-11" db="EMBL/GenBank/DDBJ databases">
        <title>A near-complete genome assembly of Cinchona calisaya.</title>
        <authorList>
            <person name="Lian D.C."/>
            <person name="Zhao X.W."/>
            <person name="Wei L."/>
        </authorList>
    </citation>
    <scope>NUCLEOTIDE SEQUENCE [LARGE SCALE GENOMIC DNA]</scope>
    <source>
        <tissue evidence="1">Nenye</tissue>
    </source>
</reference>
<evidence type="ECO:0000313" key="2">
    <source>
        <dbReference type="Proteomes" id="UP001630127"/>
    </source>
</evidence>
<sequence length="104" mass="12159">MKCLISSGVVQMRKSFISWEKLTGKKIESRLEYKDIKHFNTALLAKQVWRIIRQPNLLVSKVLKAKYLRNKNIFTADVPSIASLDLAKPHELKRTFGKRFKEEI</sequence>
<keyword evidence="2" id="KW-1185">Reference proteome</keyword>
<evidence type="ECO:0000313" key="1">
    <source>
        <dbReference type="EMBL" id="KAL3514329.1"/>
    </source>
</evidence>
<dbReference type="EMBL" id="JBJUIK010000011">
    <property type="protein sequence ID" value="KAL3514329.1"/>
    <property type="molecule type" value="Genomic_DNA"/>
</dbReference>
<dbReference type="AlphaFoldDB" id="A0ABD2Z690"/>
<comment type="caution">
    <text evidence="1">The sequence shown here is derived from an EMBL/GenBank/DDBJ whole genome shotgun (WGS) entry which is preliminary data.</text>
</comment>
<gene>
    <name evidence="1" type="ORF">ACH5RR_027046</name>
</gene>